<evidence type="ECO:0000313" key="4">
    <source>
        <dbReference type="WBParaSite" id="HNAJ_0000870801-mRNA-1"/>
    </source>
</evidence>
<dbReference type="Proteomes" id="UP000278807">
    <property type="component" value="Unassembled WGS sequence"/>
</dbReference>
<gene>
    <name evidence="2" type="ORF">HNAJ_LOCUS8704</name>
</gene>
<dbReference type="WBParaSite" id="HNAJ_0000870801-mRNA-1">
    <property type="protein sequence ID" value="HNAJ_0000870801-mRNA-1"/>
    <property type="gene ID" value="HNAJ_0000870801"/>
</dbReference>
<proteinExistence type="predicted"/>
<dbReference type="AlphaFoldDB" id="A0A0R3TMY2"/>
<accession>A0A0R3TMY2</accession>
<dbReference type="OrthoDB" id="10423827at2759"/>
<feature type="coiled-coil region" evidence="1">
    <location>
        <begin position="229"/>
        <end position="264"/>
    </location>
</feature>
<reference evidence="2 3" key="2">
    <citation type="submission" date="2018-11" db="EMBL/GenBank/DDBJ databases">
        <authorList>
            <consortium name="Pathogen Informatics"/>
        </authorList>
    </citation>
    <scope>NUCLEOTIDE SEQUENCE [LARGE SCALE GENOMIC DNA]</scope>
</reference>
<dbReference type="EMBL" id="UZAE01012365">
    <property type="protein sequence ID" value="VDO04773.1"/>
    <property type="molecule type" value="Genomic_DNA"/>
</dbReference>
<evidence type="ECO:0000256" key="1">
    <source>
        <dbReference type="SAM" id="Coils"/>
    </source>
</evidence>
<name>A0A0R3TMY2_RODNA</name>
<sequence>MYNLQKNLNTYPAKVDEIDSPKEAIGTFTVSKSVRISDETFYFGSTQSESVSKGLTSGKESPDSTYFSSVTSDTCEGGESGKIGTVSVDKEQNEFERDRSLNVLSLPALRIAHTRTQSDSLFISSNVTSQIDTSSPITHKHRLASENSAPILKAAELHHNLLNLRLHLNGLYAERHKLQKELDATLMQPPNRQHLLELREKFAQESEKTSHLLRLAVKAKQDALNPESLDDIANLVKRYQERRQEVVDQRIKSLEEQVEILKQSNVSKIFLYNLLIKT</sequence>
<keyword evidence="1" id="KW-0175">Coiled coil</keyword>
<evidence type="ECO:0000313" key="3">
    <source>
        <dbReference type="Proteomes" id="UP000278807"/>
    </source>
</evidence>
<protein>
    <submittedName>
        <fullName evidence="4">Coiled-coil domain-containing protein</fullName>
    </submittedName>
</protein>
<reference evidence="4" key="1">
    <citation type="submission" date="2017-02" db="UniProtKB">
        <authorList>
            <consortium name="WormBaseParasite"/>
        </authorList>
    </citation>
    <scope>IDENTIFICATION</scope>
</reference>
<organism evidence="4">
    <name type="scientific">Rodentolepis nana</name>
    <name type="common">Dwarf tapeworm</name>
    <name type="synonym">Hymenolepis nana</name>
    <dbReference type="NCBI Taxonomy" id="102285"/>
    <lineage>
        <taxon>Eukaryota</taxon>
        <taxon>Metazoa</taxon>
        <taxon>Spiralia</taxon>
        <taxon>Lophotrochozoa</taxon>
        <taxon>Platyhelminthes</taxon>
        <taxon>Cestoda</taxon>
        <taxon>Eucestoda</taxon>
        <taxon>Cyclophyllidea</taxon>
        <taxon>Hymenolepididae</taxon>
        <taxon>Rodentolepis</taxon>
    </lineage>
</organism>
<evidence type="ECO:0000313" key="2">
    <source>
        <dbReference type="EMBL" id="VDO04773.1"/>
    </source>
</evidence>
<keyword evidence="3" id="KW-1185">Reference proteome</keyword>